<dbReference type="EMBL" id="JYGE01000006">
    <property type="protein sequence ID" value="PSJ31017.1"/>
    <property type="molecule type" value="Genomic_DNA"/>
</dbReference>
<evidence type="ECO:0000256" key="1">
    <source>
        <dbReference type="SAM" id="SignalP"/>
    </source>
</evidence>
<gene>
    <name evidence="2" type="ORF">UF10_06955</name>
</gene>
<dbReference type="PANTHER" id="PTHR30032">
    <property type="entry name" value="N-ACETYLMURAMOYL-L-ALANINE AMIDASE-RELATED"/>
    <property type="match status" value="1"/>
</dbReference>
<dbReference type="AlphaFoldDB" id="A0A2P7PZ63"/>
<organism evidence="2 3">
    <name type="scientific">Peptostreptococcus russellii</name>
    <dbReference type="NCBI Taxonomy" id="215200"/>
    <lineage>
        <taxon>Bacteria</taxon>
        <taxon>Bacillati</taxon>
        <taxon>Bacillota</taxon>
        <taxon>Clostridia</taxon>
        <taxon>Peptostreptococcales</taxon>
        <taxon>Peptostreptococcaceae</taxon>
        <taxon>Peptostreptococcus</taxon>
    </lineage>
</organism>
<dbReference type="Pfam" id="PF04122">
    <property type="entry name" value="CW_binding_2"/>
    <property type="match status" value="2"/>
</dbReference>
<sequence>MYMKKLIAISMGILFFMSSISVVKADEKADEVVKQNINVSRVAGWDRYESTVNANKKYMKQAYGNLAVIASGNDFKTALYASYMASALKVPYFVNPNHGMRSDVLNEMKRLNVKRVYVVGDYSKLDRSIDNTLLSRGIKVERVYDGKKYCDGYGSCYEMSLHEYIDTILFEALHKGENRGDIGNAILINDNKFPDLLSAVPFIAKTNIKYASGLLNTNSMSDWVSSSGYAVLDNWFIIGGYQSVPEEYRVRDYFYGEEFENKLMVNDEETYEPYRTWGRISGKNRYKTAVELAKAYNIVLHQNINTIVLVNGQDYPDALSSSLVASQNNAAVLLTEPNKLNEDTEKYIRENNIKNVIIVGGEKSVSKNVENMLKDF</sequence>
<dbReference type="PANTHER" id="PTHR30032:SF8">
    <property type="entry name" value="GERMINATION-SPECIFIC N-ACETYLMURAMOYL-L-ALANINE AMIDASE"/>
    <property type="match status" value="1"/>
</dbReference>
<dbReference type="InterPro" id="IPR007253">
    <property type="entry name" value="Cell_wall-bd_2"/>
</dbReference>
<proteinExistence type="predicted"/>
<evidence type="ECO:0000313" key="3">
    <source>
        <dbReference type="Proteomes" id="UP000241434"/>
    </source>
</evidence>
<dbReference type="Gene3D" id="3.40.50.12090">
    <property type="match status" value="2"/>
</dbReference>
<protein>
    <recommendedName>
        <fullName evidence="4">Cell wall binding repeat 2</fullName>
    </recommendedName>
</protein>
<evidence type="ECO:0000313" key="2">
    <source>
        <dbReference type="EMBL" id="PSJ31017.1"/>
    </source>
</evidence>
<feature type="signal peptide" evidence="1">
    <location>
        <begin position="1"/>
        <end position="25"/>
    </location>
</feature>
<dbReference type="InterPro" id="IPR051922">
    <property type="entry name" value="Bact_Sporulation_Assoc"/>
</dbReference>
<feature type="chain" id="PRO_5015104063" description="Cell wall binding repeat 2" evidence="1">
    <location>
        <begin position="26"/>
        <end position="376"/>
    </location>
</feature>
<reference evidence="2" key="1">
    <citation type="thesis" date="2015" institute="Rutgers" country="The State University of New Jersey, 14 College Farm Rd., New Brunswick, NJ, USA">
        <title>Ammonia toxicity in bacteria and its implications for treatment of and resource recovery from highly nitrogenous organic wastes.</title>
        <authorList>
            <person name="Luther A.K."/>
        </authorList>
    </citation>
    <scope>NUCLEOTIDE SEQUENCE</scope>
    <source>
        <strain evidence="2">RT-10B</strain>
    </source>
</reference>
<accession>A0A2P7PZ63</accession>
<dbReference type="Proteomes" id="UP000241434">
    <property type="component" value="Unassembled WGS sequence"/>
</dbReference>
<evidence type="ECO:0008006" key="4">
    <source>
        <dbReference type="Google" id="ProtNLM"/>
    </source>
</evidence>
<keyword evidence="3" id="KW-1185">Reference proteome</keyword>
<comment type="caution">
    <text evidence="2">The sequence shown here is derived from an EMBL/GenBank/DDBJ whole genome shotgun (WGS) entry which is preliminary data.</text>
</comment>
<keyword evidence="1" id="KW-0732">Signal</keyword>
<name>A0A2P7PZ63_9FIRM</name>